<dbReference type="InterPro" id="IPR052722">
    <property type="entry name" value="PgpH_phosphodiesterase"/>
</dbReference>
<keyword evidence="1" id="KW-1133">Transmembrane helix</keyword>
<dbReference type="PANTHER" id="PTHR36442">
    <property type="entry name" value="CYCLIC-DI-AMP PHOSPHODIESTERASE PGPH"/>
    <property type="match status" value="1"/>
</dbReference>
<reference evidence="3 4" key="1">
    <citation type="submission" date="2019-10" db="EMBL/GenBank/DDBJ databases">
        <title>Complete genome sequences for adaption low water activity.</title>
        <authorList>
            <person name="Zhao L."/>
            <person name="Zhong J."/>
        </authorList>
    </citation>
    <scope>NUCLEOTIDE SEQUENCE [LARGE SCALE GENOMIC DNA]</scope>
    <source>
        <strain evidence="3 4">FDU301</strain>
        <plasmid evidence="4">pfdu301a</plasmid>
    </source>
</reference>
<dbReference type="Gene3D" id="1.10.3210.10">
    <property type="entry name" value="Hypothetical protein af1432"/>
    <property type="match status" value="1"/>
</dbReference>
<dbReference type="RefSeq" id="WP_171778147.1">
    <property type="nucleotide sequence ID" value="NZ_CP045273.1"/>
</dbReference>
<geneLocation type="plasmid" evidence="4">
    <name>pfdu301a</name>
</geneLocation>
<accession>A0A6M6E984</accession>
<feature type="transmembrane region" description="Helical" evidence="1">
    <location>
        <begin position="405"/>
        <end position="425"/>
    </location>
</feature>
<keyword evidence="1" id="KW-0812">Transmembrane</keyword>
<dbReference type="Proteomes" id="UP000501076">
    <property type="component" value="Plasmid pFDU301A"/>
</dbReference>
<dbReference type="InterPro" id="IPR011621">
    <property type="entry name" value="Metal-dep_PHydrolase_7TM_intra"/>
</dbReference>
<protein>
    <submittedName>
        <fullName evidence="3">HDIG domain-containing protein</fullName>
    </submittedName>
</protein>
<dbReference type="Pfam" id="PF07697">
    <property type="entry name" value="7TMR-HDED"/>
    <property type="match status" value="1"/>
</dbReference>
<proteinExistence type="predicted"/>
<dbReference type="InterPro" id="IPR006674">
    <property type="entry name" value="HD_domain"/>
</dbReference>
<dbReference type="AlphaFoldDB" id="A0A6M6E984"/>
<keyword evidence="1" id="KW-0472">Membrane</keyword>
<feature type="transmembrane region" description="Helical" evidence="1">
    <location>
        <begin position="290"/>
        <end position="313"/>
    </location>
</feature>
<organism evidence="3 4">
    <name type="scientific">Priestia megaterium</name>
    <name type="common">Bacillus megaterium</name>
    <dbReference type="NCBI Taxonomy" id="1404"/>
    <lineage>
        <taxon>Bacteria</taxon>
        <taxon>Bacillati</taxon>
        <taxon>Bacillota</taxon>
        <taxon>Bacilli</taxon>
        <taxon>Bacillales</taxon>
        <taxon>Bacillaceae</taxon>
        <taxon>Priestia</taxon>
    </lineage>
</organism>
<keyword evidence="3" id="KW-0614">Plasmid</keyword>
<evidence type="ECO:0000259" key="2">
    <source>
        <dbReference type="PROSITE" id="PS51831"/>
    </source>
</evidence>
<evidence type="ECO:0000313" key="4">
    <source>
        <dbReference type="Proteomes" id="UP000501076"/>
    </source>
</evidence>
<sequence>MKTLMTYRHFIALFLFSLVILFSSQPSNFFYTKVKLDSIVKNDIIAPKSVTYIDEKATQDLRDEALKETKSVYDRNASVSEKQLSELNTFFESLISGKTALKNSSFSSVSKNLSNPYNLSSNQLEKMLSLSADELIRVEDYLKNKLKRTYDAGVREENLAQYQDELVNDSNLYLFSSIIREDLIANLSKSIKVNEVLNKEETEKQKQLTLDKVAPVYKKITKGEIIARKDDKINEDHILKLEQLDMINHKFKWSDFLRYYPNILLFSILFHLYCSRYLAKQMHSMRKYLFTFFLISLVTLLSFLLHGAFWFFIPFITSLIVFAVFWGRRFVIAASIFLGFLINSDDYVYMLLSLIIGISLSFLYNDFRRFTDAIKTGSLLGIIVGLSHLILFYSLDQRLLINDSIVLIFSGLLSGILANGLIPLIENALGMATIYKLTELNKYDHPVLEELYRKAKGTYDHSRNVGHLASSASKRIGANTLLLKVAALYHDLGKMDKPEYFIENSHPDKNVHDQLNPLESAKIILAHSERSAQLCKKYSIPQEVIDVIYSHHGDTVLLHFYQKALDLGMDVTIEDFRYQTPTPKSKEEGILLLADSTEAYSRSLTFTSAEELESKIREFIYKKIKQGVLRDCELSTKDIEICIEEFSTAIYATHHQRVPYITDKVEK</sequence>
<dbReference type="CDD" id="cd00077">
    <property type="entry name" value="HDc"/>
    <property type="match status" value="1"/>
</dbReference>
<dbReference type="NCBIfam" id="TIGR00277">
    <property type="entry name" value="HDIG"/>
    <property type="match status" value="1"/>
</dbReference>
<dbReference type="InterPro" id="IPR011624">
    <property type="entry name" value="Metal-dep_PHydrolase_7TM_extra"/>
</dbReference>
<feature type="transmembrane region" description="Helical" evidence="1">
    <location>
        <begin position="319"/>
        <end position="340"/>
    </location>
</feature>
<name>A0A6M6E984_PRIMG</name>
<dbReference type="PROSITE" id="PS51831">
    <property type="entry name" value="HD"/>
    <property type="match status" value="1"/>
</dbReference>
<feature type="transmembrane region" description="Helical" evidence="1">
    <location>
        <begin position="347"/>
        <end position="364"/>
    </location>
</feature>
<dbReference type="Pfam" id="PF01966">
    <property type="entry name" value="HD"/>
    <property type="match status" value="1"/>
</dbReference>
<evidence type="ECO:0000313" key="3">
    <source>
        <dbReference type="EMBL" id="QJX80165.1"/>
    </source>
</evidence>
<dbReference type="SUPFAM" id="SSF109604">
    <property type="entry name" value="HD-domain/PDEase-like"/>
    <property type="match status" value="1"/>
</dbReference>
<feature type="domain" description="HD" evidence="2">
    <location>
        <begin position="458"/>
        <end position="600"/>
    </location>
</feature>
<dbReference type="InterPro" id="IPR006675">
    <property type="entry name" value="HDIG_dom"/>
</dbReference>
<gene>
    <name evidence="3" type="ORF">FDZ14_29145</name>
</gene>
<evidence type="ECO:0000256" key="1">
    <source>
        <dbReference type="SAM" id="Phobius"/>
    </source>
</evidence>
<dbReference type="EMBL" id="CP045273">
    <property type="protein sequence ID" value="QJX80165.1"/>
    <property type="molecule type" value="Genomic_DNA"/>
</dbReference>
<feature type="transmembrane region" description="Helical" evidence="1">
    <location>
        <begin position="376"/>
        <end position="393"/>
    </location>
</feature>
<dbReference type="PANTHER" id="PTHR36442:SF1">
    <property type="entry name" value="CYCLIC-DI-AMP PHOSPHODIESTERASE PGPH"/>
    <property type="match status" value="1"/>
</dbReference>
<dbReference type="Pfam" id="PF07698">
    <property type="entry name" value="7TM-7TMR_HD"/>
    <property type="match status" value="1"/>
</dbReference>
<dbReference type="InterPro" id="IPR003607">
    <property type="entry name" value="HD/PDEase_dom"/>
</dbReference>
<feature type="transmembrane region" description="Helical" evidence="1">
    <location>
        <begin position="259"/>
        <end position="278"/>
    </location>
</feature>
<dbReference type="SMART" id="SM00471">
    <property type="entry name" value="HDc"/>
    <property type="match status" value="1"/>
</dbReference>